<dbReference type="PROSITE" id="PS51720">
    <property type="entry name" value="G_AIG1"/>
    <property type="match status" value="1"/>
</dbReference>
<proteinExistence type="inferred from homology"/>
<evidence type="ECO:0000256" key="2">
    <source>
        <dbReference type="ARBA" id="ARBA00022741"/>
    </source>
</evidence>
<dbReference type="Proteomes" id="UP000735302">
    <property type="component" value="Unassembled WGS sequence"/>
</dbReference>
<evidence type="ECO:0000256" key="1">
    <source>
        <dbReference type="ARBA" id="ARBA00008535"/>
    </source>
</evidence>
<dbReference type="GO" id="GO:0005525">
    <property type="term" value="F:GTP binding"/>
    <property type="evidence" value="ECO:0007669"/>
    <property type="project" value="UniProtKB-KW"/>
</dbReference>
<dbReference type="PANTHER" id="PTHR10903:SF184">
    <property type="entry name" value="GTP-BINDING PROTEIN A"/>
    <property type="match status" value="1"/>
</dbReference>
<evidence type="ECO:0000313" key="6">
    <source>
        <dbReference type="Proteomes" id="UP000735302"/>
    </source>
</evidence>
<sequence>MSFQMAKILDIALLGKTGVGKSRTGNSILRRKAFTSSPDMTSVTFKSQREVSQLPGGRKLQVVDTPGLQDNRGTKEEGEAMFMKAIKEAIVMNPEGYHVFLLVLCFGNRFTQEDLNTMDYLRKLFGDGFTETYCILIMTRGDDFKKIKENDEFDGTFLEWCEDQKGEFQKLLQGVNGKVILFDNFGNEDVMKSQRKELLDMIDENMLVGRRYTHTKFQKALQEREKLIAQGKISAIGREV</sequence>
<keyword evidence="6" id="KW-1185">Reference proteome</keyword>
<dbReference type="EMBL" id="BLXT01005208">
    <property type="protein sequence ID" value="GFO20878.1"/>
    <property type="molecule type" value="Genomic_DNA"/>
</dbReference>
<accession>A0AAV4BQ25</accession>
<name>A0AAV4BQ25_9GAST</name>
<feature type="domain" description="AIG1-type G" evidence="4">
    <location>
        <begin position="6"/>
        <end position="221"/>
    </location>
</feature>
<dbReference type="PANTHER" id="PTHR10903">
    <property type="entry name" value="GTPASE, IMAP FAMILY MEMBER-RELATED"/>
    <property type="match status" value="1"/>
</dbReference>
<dbReference type="InterPro" id="IPR006703">
    <property type="entry name" value="G_AIG1"/>
</dbReference>
<evidence type="ECO:0000313" key="5">
    <source>
        <dbReference type="EMBL" id="GFO20878.1"/>
    </source>
</evidence>
<evidence type="ECO:0000259" key="4">
    <source>
        <dbReference type="PROSITE" id="PS51720"/>
    </source>
</evidence>
<gene>
    <name evidence="5" type="ORF">PoB_004738300</name>
</gene>
<reference evidence="5 6" key="1">
    <citation type="journal article" date="2021" name="Elife">
        <title>Chloroplast acquisition without the gene transfer in kleptoplastic sea slugs, Plakobranchus ocellatus.</title>
        <authorList>
            <person name="Maeda T."/>
            <person name="Takahashi S."/>
            <person name="Yoshida T."/>
            <person name="Shimamura S."/>
            <person name="Takaki Y."/>
            <person name="Nagai Y."/>
            <person name="Toyoda A."/>
            <person name="Suzuki Y."/>
            <person name="Arimoto A."/>
            <person name="Ishii H."/>
            <person name="Satoh N."/>
            <person name="Nishiyama T."/>
            <person name="Hasebe M."/>
            <person name="Maruyama T."/>
            <person name="Minagawa J."/>
            <person name="Obokata J."/>
            <person name="Shigenobu S."/>
        </authorList>
    </citation>
    <scope>NUCLEOTIDE SEQUENCE [LARGE SCALE GENOMIC DNA]</scope>
</reference>
<dbReference type="SUPFAM" id="SSF52540">
    <property type="entry name" value="P-loop containing nucleoside triphosphate hydrolases"/>
    <property type="match status" value="1"/>
</dbReference>
<protein>
    <submittedName>
        <fullName evidence="5">Immune-associated nucleotide-binding protein 4</fullName>
    </submittedName>
</protein>
<dbReference type="InterPro" id="IPR045058">
    <property type="entry name" value="GIMA/IAN/Toc"/>
</dbReference>
<dbReference type="Pfam" id="PF04548">
    <property type="entry name" value="AIG1"/>
    <property type="match status" value="1"/>
</dbReference>
<evidence type="ECO:0000256" key="3">
    <source>
        <dbReference type="ARBA" id="ARBA00023134"/>
    </source>
</evidence>
<dbReference type="Gene3D" id="3.40.50.300">
    <property type="entry name" value="P-loop containing nucleotide triphosphate hydrolases"/>
    <property type="match status" value="1"/>
</dbReference>
<organism evidence="5 6">
    <name type="scientific">Plakobranchus ocellatus</name>
    <dbReference type="NCBI Taxonomy" id="259542"/>
    <lineage>
        <taxon>Eukaryota</taxon>
        <taxon>Metazoa</taxon>
        <taxon>Spiralia</taxon>
        <taxon>Lophotrochozoa</taxon>
        <taxon>Mollusca</taxon>
        <taxon>Gastropoda</taxon>
        <taxon>Heterobranchia</taxon>
        <taxon>Euthyneura</taxon>
        <taxon>Panpulmonata</taxon>
        <taxon>Sacoglossa</taxon>
        <taxon>Placobranchoidea</taxon>
        <taxon>Plakobranchidae</taxon>
        <taxon>Plakobranchus</taxon>
    </lineage>
</organism>
<comment type="caution">
    <text evidence="5">The sequence shown here is derived from an EMBL/GenBank/DDBJ whole genome shotgun (WGS) entry which is preliminary data.</text>
</comment>
<comment type="similarity">
    <text evidence="1">Belongs to the TRAFAC class TrmE-Era-EngA-EngB-Septin-like GTPase superfamily. AIG1/Toc34/Toc159-like paraseptin GTPase family. IAN subfamily.</text>
</comment>
<dbReference type="AlphaFoldDB" id="A0AAV4BQ25"/>
<dbReference type="InterPro" id="IPR027417">
    <property type="entry name" value="P-loop_NTPase"/>
</dbReference>
<keyword evidence="3" id="KW-0342">GTP-binding</keyword>
<keyword evidence="2" id="KW-0547">Nucleotide-binding</keyword>